<feature type="domain" description="DUF547" evidence="1">
    <location>
        <begin position="133"/>
        <end position="238"/>
    </location>
</feature>
<sequence>MKYTIFIFLVIILSGCSGTKRVVETQKPKEQTEIIVKTKDSIIQEKPITIINDSVIVNKDKTVKREEEIEKGNDFNQIVTKRFITTHQLWDELLSKHISDKGNVNYKSFKNEHKKLLDYINVLNLTFSSDDFRTFSKEDKLAYWINAYNAMTIDLILRNYPIKSIKDIDKPWDKRFWKLGEKWYNLNDIEHQILRKMDEPRIHFAIVCASVSCPKLLNKAYNALNLNEQLTNVTKEFLSDTSKNNISENKIELSKIFQWFTKDFKQNGSLIDFLNQYSSIKISAKAKKSFKTYNWNLND</sequence>
<proteinExistence type="predicted"/>
<evidence type="ECO:0000259" key="1">
    <source>
        <dbReference type="Pfam" id="PF04784"/>
    </source>
</evidence>
<gene>
    <name evidence="2" type="ORF">M3P09_03555</name>
</gene>
<reference evidence="2" key="1">
    <citation type="submission" date="2022-05" db="EMBL/GenBank/DDBJ databases">
        <authorList>
            <person name="Park J.-S."/>
        </authorList>
    </citation>
    <scope>NUCLEOTIDE SEQUENCE</scope>
    <source>
        <strain evidence="2">2012CJ34-3</strain>
    </source>
</reference>
<dbReference type="PANTHER" id="PTHR46361">
    <property type="entry name" value="ELECTRON CARRIER/ PROTEIN DISULFIDE OXIDOREDUCTASE"/>
    <property type="match status" value="1"/>
</dbReference>
<dbReference type="Pfam" id="PF04784">
    <property type="entry name" value="DUF547"/>
    <property type="match status" value="1"/>
</dbReference>
<evidence type="ECO:0000313" key="2">
    <source>
        <dbReference type="EMBL" id="MCL6294054.1"/>
    </source>
</evidence>
<accession>A0ABT0QAY2</accession>
<dbReference type="PROSITE" id="PS51257">
    <property type="entry name" value="PROKAR_LIPOPROTEIN"/>
    <property type="match status" value="1"/>
</dbReference>
<dbReference type="EMBL" id="JAMFLZ010000001">
    <property type="protein sequence ID" value="MCL6294054.1"/>
    <property type="molecule type" value="Genomic_DNA"/>
</dbReference>
<keyword evidence="3" id="KW-1185">Reference proteome</keyword>
<dbReference type="InterPro" id="IPR006869">
    <property type="entry name" value="DUF547"/>
</dbReference>
<protein>
    <submittedName>
        <fullName evidence="2">DUF547 domain-containing protein</fullName>
    </submittedName>
</protein>
<evidence type="ECO:0000313" key="3">
    <source>
        <dbReference type="Proteomes" id="UP001165381"/>
    </source>
</evidence>
<comment type="caution">
    <text evidence="2">The sequence shown here is derived from an EMBL/GenBank/DDBJ whole genome shotgun (WGS) entry which is preliminary data.</text>
</comment>
<dbReference type="PANTHER" id="PTHR46361:SF3">
    <property type="entry name" value="ELECTRON CARRIER_ PROTEIN DISULFIDE OXIDOREDUCTASE"/>
    <property type="match status" value="1"/>
</dbReference>
<name>A0ABT0QAY2_9FLAO</name>
<dbReference type="Proteomes" id="UP001165381">
    <property type="component" value="Unassembled WGS sequence"/>
</dbReference>
<dbReference type="RefSeq" id="WP_249972053.1">
    <property type="nucleotide sequence ID" value="NZ_JAMFLZ010000001.1"/>
</dbReference>
<organism evidence="2 3">
    <name type="scientific">Jejuia spongiicola</name>
    <dbReference type="NCBI Taxonomy" id="2942207"/>
    <lineage>
        <taxon>Bacteria</taxon>
        <taxon>Pseudomonadati</taxon>
        <taxon>Bacteroidota</taxon>
        <taxon>Flavobacteriia</taxon>
        <taxon>Flavobacteriales</taxon>
        <taxon>Flavobacteriaceae</taxon>
        <taxon>Jejuia</taxon>
    </lineage>
</organism>